<reference evidence="7 8" key="2">
    <citation type="submission" date="2019-12" db="EMBL/GenBank/DDBJ databases">
        <title>Erwinia sp. nov., isolated from droppings of birds in the Qinghai-Tiebt plateau of China.</title>
        <authorList>
            <person name="Ge Y."/>
        </authorList>
    </citation>
    <scope>NUCLEOTIDE SEQUENCE [LARGE SCALE GENOMIC DNA]</scope>
    <source>
        <strain evidence="7 8">J780</strain>
    </source>
</reference>
<dbReference type="InterPro" id="IPR048677">
    <property type="entry name" value="TssM1_hel"/>
</dbReference>
<evidence type="ECO:0000259" key="3">
    <source>
        <dbReference type="Pfam" id="PF06761"/>
    </source>
</evidence>
<evidence type="ECO:0000313" key="6">
    <source>
        <dbReference type="EMBL" id="MTD26525.1"/>
    </source>
</evidence>
<keyword evidence="1" id="KW-0812">Transmembrane</keyword>
<evidence type="ECO:0000259" key="5">
    <source>
        <dbReference type="Pfam" id="PF21070"/>
    </source>
</evidence>
<feature type="domain" description="Type VI secretion system component TssM1 helical" evidence="5">
    <location>
        <begin position="946"/>
        <end position="1010"/>
    </location>
</feature>
<organism evidence="7 8">
    <name type="scientific">Erwinia sorbitola</name>
    <dbReference type="NCBI Taxonomy" id="2681984"/>
    <lineage>
        <taxon>Bacteria</taxon>
        <taxon>Pseudomonadati</taxon>
        <taxon>Pseudomonadota</taxon>
        <taxon>Gammaproteobacteria</taxon>
        <taxon>Enterobacterales</taxon>
        <taxon>Erwiniaceae</taxon>
        <taxon>Erwinia</taxon>
    </lineage>
</organism>
<dbReference type="PANTHER" id="PTHR36153:SF5">
    <property type="entry name" value="EXPORTED PROTEIN"/>
    <property type="match status" value="1"/>
</dbReference>
<evidence type="ECO:0000313" key="9">
    <source>
        <dbReference type="Proteomes" id="UP000480164"/>
    </source>
</evidence>
<dbReference type="KEGG" id="erwi:GN242_13135"/>
<feature type="domain" description="Type VI secretion system IcmF C-terminal" evidence="2">
    <location>
        <begin position="1050"/>
        <end position="1154"/>
    </location>
</feature>
<evidence type="ECO:0000256" key="1">
    <source>
        <dbReference type="SAM" id="Phobius"/>
    </source>
</evidence>
<gene>
    <name evidence="7" type="primary">tssM</name>
    <name evidence="6" type="ORF">GK011_06140</name>
    <name evidence="7" type="ORF">GN242_13135</name>
</gene>
<dbReference type="PANTHER" id="PTHR36153">
    <property type="entry name" value="INNER MEMBRANE PROTEIN-RELATED"/>
    <property type="match status" value="1"/>
</dbReference>
<dbReference type="Proteomes" id="UP000424752">
    <property type="component" value="Chromosome"/>
</dbReference>
<dbReference type="SUPFAM" id="SSF52540">
    <property type="entry name" value="P-loop containing nucleoside triphosphate hydrolases"/>
    <property type="match status" value="1"/>
</dbReference>
<feature type="transmembrane region" description="Helical" evidence="1">
    <location>
        <begin position="58"/>
        <end position="77"/>
    </location>
</feature>
<dbReference type="InterPro" id="IPR053156">
    <property type="entry name" value="T6SS_TssM-like"/>
</dbReference>
<evidence type="ECO:0000259" key="2">
    <source>
        <dbReference type="Pfam" id="PF06744"/>
    </source>
</evidence>
<evidence type="ECO:0000313" key="8">
    <source>
        <dbReference type="Proteomes" id="UP000424752"/>
    </source>
</evidence>
<feature type="domain" description="Type VI secretion system component TssM1 N-terminal" evidence="4">
    <location>
        <begin position="205"/>
        <end position="456"/>
    </location>
</feature>
<dbReference type="RefSeq" id="WP_154751859.1">
    <property type="nucleotide sequence ID" value="NZ_CP046509.1"/>
</dbReference>
<sequence length="1177" mass="134416">MKLPAFIRIAKPAIPRLKASIPVVVALLACVALIWVWIYGPEWQLKGHHPFETQLSRWLVTALFTLLAVCWLTLRAFRRLRYLETLQLQIKTQADDPFSADVARQTEYLNAWKQQLQRHFHTPAFLYRLPWYLVIGASNSGKTSLIKEGCKLVDIAPAERLPTDDSGDLRLQCWLGEQAIIIDPAGELIEQPASGQDDNAALYSRLWQSLLTWLPEQRARQPLNGVILTVDLLQLLTEDKAQREAYTTAISQRLQDLLLSLHCRLPLYVVFSKLDLLYGFGAMYQKLEKAHRESILGVTFSLKTADPDIWRSELEQFWQQWMARLNGAMPDMMLNSVDPGQRSQLFSFTRQMQGLYEAVRQLLEAIVYRGEGTQILLRGVYLTSARQRGQMDDIFTQSAAVQYRLTPQAFPTWPVTDTAPWFTRSLFSEVLLAEPNLAGENRVWLRRARKRLVLCLVTGGVVSAILWSYWHYYYQRNYRAGQEVLAQARTFLAIPPAKGDDLYGDLQLPLLNPIRDATLAYGNYHDKNPLFAEMGLYQGNTIGPYVENTYLQLLRQRFIPVLMSGLLNELNAAPKGSEEKLEILRVMRMLEDGSGRSIPLVEHYMSQRWSQRFKGQRELQQQLMGHLNYALKHTDWRAARAGNDRHAIRSFAPYQQPIQRAQQELGKLSIYQRVYQNLRLKAQEMLPPALNLRDHIGASFDSVFVSANDRQLTIPQLLTRNGLQRYFVNQHDRLIELTVMDSWVLNHNKNVQYSEADRQEIQRQITEQYIGDYVATWRGAMNNLSIVEFDGLPEAISGIEQVISGDQPFRRALQTLRDNTSQPVLADTLTGQEGQALLEKADYRLLSRINRDFAPETAALVENSDRTSLLQSVYQKLMELHRYLLAIQNSPAPGKAALKAVQLRLEQNNSDPIFEVQQQAKNLPEPLNRWVGGLADQAWRVVMMEAIQSLEVEWNDTVVKQYHTFLAGRYPFDPQAKQDVPLSEFTRFFAPKGTLDSFYQQNLRPFVENNLANGSDGQPLIRADVMQQLAQAQKIRDTFFSAQNGLSTQFAVEPVMLSGSKRRSVLNLDGQLLDYAHGRSSLVNLVWPNSMRNSVESRLTLVPGETGKSPRSISFSGPWAQLRLINAGELTNVTSNSFDVRFSVDSGEMTYRIWVDESDNPFAGGLFTHFTLPETLY</sequence>
<evidence type="ECO:0000259" key="4">
    <source>
        <dbReference type="Pfam" id="PF14331"/>
    </source>
</evidence>
<dbReference type="InterPro" id="IPR025743">
    <property type="entry name" value="TssM1_N"/>
</dbReference>
<feature type="transmembrane region" description="Helical" evidence="1">
    <location>
        <begin position="21"/>
        <end position="38"/>
    </location>
</feature>
<dbReference type="Proteomes" id="UP000480164">
    <property type="component" value="Unassembled WGS sequence"/>
</dbReference>
<dbReference type="Pfam" id="PF21070">
    <property type="entry name" value="IcmF_helical"/>
    <property type="match status" value="1"/>
</dbReference>
<dbReference type="EMBL" id="WLZX01000002">
    <property type="protein sequence ID" value="MTD26525.1"/>
    <property type="molecule type" value="Genomic_DNA"/>
</dbReference>
<accession>A0A6L6GLR9</accession>
<dbReference type="Pfam" id="PF14331">
    <property type="entry name" value="IcmF-related_N"/>
    <property type="match status" value="1"/>
</dbReference>
<dbReference type="Pfam" id="PF06744">
    <property type="entry name" value="IcmF_C"/>
    <property type="match status" value="1"/>
</dbReference>
<keyword evidence="9" id="KW-1185">Reference proteome</keyword>
<dbReference type="InterPro" id="IPR010623">
    <property type="entry name" value="IcmF_C"/>
</dbReference>
<accession>A0A6I6ESQ9</accession>
<dbReference type="NCBIfam" id="TIGR03348">
    <property type="entry name" value="VI_IcmF"/>
    <property type="match status" value="1"/>
</dbReference>
<dbReference type="InterPro" id="IPR027417">
    <property type="entry name" value="P-loop_NTPase"/>
</dbReference>
<dbReference type="InterPro" id="IPR009612">
    <property type="entry name" value="IcmF-rel"/>
</dbReference>
<keyword evidence="1" id="KW-0472">Membrane</keyword>
<proteinExistence type="predicted"/>
<keyword evidence="1" id="KW-1133">Transmembrane helix</keyword>
<dbReference type="InterPro" id="IPR017731">
    <property type="entry name" value="TssM1-like"/>
</dbReference>
<feature type="transmembrane region" description="Helical" evidence="1">
    <location>
        <begin position="452"/>
        <end position="470"/>
    </location>
</feature>
<name>A0A6I6ESQ9_9GAMM</name>
<dbReference type="Pfam" id="PF06761">
    <property type="entry name" value="IcmF-related"/>
    <property type="match status" value="1"/>
</dbReference>
<reference evidence="6 9" key="1">
    <citation type="submission" date="2019-11" db="EMBL/GenBank/DDBJ databases">
        <title>Erwinia sp. nov., isolated from feces of birds in Tibet plateau of China.</title>
        <authorList>
            <person name="Ge Y."/>
        </authorList>
    </citation>
    <scope>NUCLEOTIDE SEQUENCE [LARGE SCALE GENOMIC DNA]</scope>
    <source>
        <strain evidence="6 9">J316</strain>
    </source>
</reference>
<dbReference type="PROSITE" id="PS51257">
    <property type="entry name" value="PROKAR_LIPOPROTEIN"/>
    <property type="match status" value="1"/>
</dbReference>
<dbReference type="AlphaFoldDB" id="A0A6I6ESQ9"/>
<dbReference type="EMBL" id="CP046509">
    <property type="protein sequence ID" value="QGU88109.1"/>
    <property type="molecule type" value="Genomic_DNA"/>
</dbReference>
<feature type="domain" description="IcmF-related" evidence="3">
    <location>
        <begin position="508"/>
        <end position="821"/>
    </location>
</feature>
<evidence type="ECO:0000313" key="7">
    <source>
        <dbReference type="EMBL" id="QGU88109.1"/>
    </source>
</evidence>
<protein>
    <submittedName>
        <fullName evidence="7">Type VI secretion system membrane subunit TssM</fullName>
    </submittedName>
</protein>